<gene>
    <name evidence="1" type="ORF">PBLR_15303</name>
</gene>
<dbReference type="AlphaFoldDB" id="A0A383RIJ7"/>
<dbReference type="Proteomes" id="UP000304148">
    <property type="component" value="Chromosome"/>
</dbReference>
<evidence type="ECO:0000313" key="2">
    <source>
        <dbReference type="Proteomes" id="UP000304148"/>
    </source>
</evidence>
<reference evidence="2" key="1">
    <citation type="submission" date="2018-08" db="EMBL/GenBank/DDBJ databases">
        <authorList>
            <person name="Chevrot R."/>
        </authorList>
    </citation>
    <scope>NUCLEOTIDE SEQUENCE [LARGE SCALE GENOMIC DNA]</scope>
</reference>
<organism evidence="1 2">
    <name type="scientific">Paenibacillus alvei</name>
    <name type="common">Bacillus alvei</name>
    <dbReference type="NCBI Taxonomy" id="44250"/>
    <lineage>
        <taxon>Bacteria</taxon>
        <taxon>Bacillati</taxon>
        <taxon>Bacillota</taxon>
        <taxon>Bacilli</taxon>
        <taxon>Bacillales</taxon>
        <taxon>Paenibacillaceae</taxon>
        <taxon>Paenibacillus</taxon>
    </lineage>
</organism>
<evidence type="ECO:0000313" key="1">
    <source>
        <dbReference type="EMBL" id="SYX86877.1"/>
    </source>
</evidence>
<dbReference type="EMBL" id="LS992241">
    <property type="protein sequence ID" value="SYX86877.1"/>
    <property type="molecule type" value="Genomic_DNA"/>
</dbReference>
<proteinExistence type="predicted"/>
<sequence length="22" mass="2573">MKLPILTDTYAYFYAHITQLAV</sequence>
<protein>
    <submittedName>
        <fullName evidence="1">Uncharacterized protein</fullName>
    </submittedName>
</protein>
<name>A0A383RIJ7_PAEAL</name>
<accession>A0A383RIJ7</accession>